<keyword evidence="5 8" id="KW-0472">Membrane</keyword>
<dbReference type="AlphaFoldDB" id="A0AA39G7X4"/>
<keyword evidence="4 8" id="KW-1133">Transmembrane helix</keyword>
<evidence type="ECO:0000256" key="6">
    <source>
        <dbReference type="ARBA" id="ARBA00023170"/>
    </source>
</evidence>
<comment type="caution">
    <text evidence="9">The sequence shown here is derived from an EMBL/GenBank/DDBJ whole genome shotgun (WGS) entry which is preliminary data.</text>
</comment>
<dbReference type="InterPro" id="IPR013604">
    <property type="entry name" value="7TM_chemorcpt"/>
</dbReference>
<organism evidence="9 10">
    <name type="scientific">Microctonus hyperodae</name>
    <name type="common">Parasitoid wasp</name>
    <dbReference type="NCBI Taxonomy" id="165561"/>
    <lineage>
        <taxon>Eukaryota</taxon>
        <taxon>Metazoa</taxon>
        <taxon>Ecdysozoa</taxon>
        <taxon>Arthropoda</taxon>
        <taxon>Hexapoda</taxon>
        <taxon>Insecta</taxon>
        <taxon>Pterygota</taxon>
        <taxon>Neoptera</taxon>
        <taxon>Endopterygota</taxon>
        <taxon>Hymenoptera</taxon>
        <taxon>Apocrita</taxon>
        <taxon>Ichneumonoidea</taxon>
        <taxon>Braconidae</taxon>
        <taxon>Euphorinae</taxon>
        <taxon>Microctonus</taxon>
    </lineage>
</organism>
<sequence length="144" mass="16195">MIYVAYDLVLPLTSPTPLASTLLMIEKGLQTGGYIIPVFILCLSLTAIITETQKTSIVIHQLIDTQKTHTRTRYELEQFSLELLHRDLSFSPCGLFSLNNSFLVSIAGTVITYVMILIQYDQSLAAVDENYWNDSIEISNDTMN</sequence>
<evidence type="ECO:0000256" key="8">
    <source>
        <dbReference type="SAM" id="Phobius"/>
    </source>
</evidence>
<dbReference type="GO" id="GO:0050909">
    <property type="term" value="P:sensory perception of taste"/>
    <property type="evidence" value="ECO:0007669"/>
    <property type="project" value="InterPro"/>
</dbReference>
<reference evidence="9" key="1">
    <citation type="journal article" date="2023" name="bioRxiv">
        <title>Scaffold-level genome assemblies of two parasitoid biocontrol wasps reveal the parthenogenesis mechanism and an associated novel virus.</title>
        <authorList>
            <person name="Inwood S."/>
            <person name="Skelly J."/>
            <person name="Guhlin J."/>
            <person name="Harrop T."/>
            <person name="Goldson S."/>
            <person name="Dearden P."/>
        </authorList>
    </citation>
    <scope>NUCLEOTIDE SEQUENCE</scope>
    <source>
        <strain evidence="9">Lincoln</strain>
        <tissue evidence="9">Whole body</tissue>
    </source>
</reference>
<comment type="subcellular location">
    <subcellularLocation>
        <location evidence="1">Cell membrane</location>
        <topology evidence="1">Multi-pass membrane protein</topology>
    </subcellularLocation>
</comment>
<evidence type="ECO:0000256" key="2">
    <source>
        <dbReference type="ARBA" id="ARBA00022475"/>
    </source>
</evidence>
<feature type="transmembrane region" description="Helical" evidence="8">
    <location>
        <begin position="32"/>
        <end position="50"/>
    </location>
</feature>
<proteinExistence type="predicted"/>
<keyword evidence="7" id="KW-0807">Transducer</keyword>
<evidence type="ECO:0008006" key="11">
    <source>
        <dbReference type="Google" id="ProtNLM"/>
    </source>
</evidence>
<protein>
    <recommendedName>
        <fullName evidence="11">Gustatory receptor</fullName>
    </recommendedName>
</protein>
<evidence type="ECO:0000313" key="10">
    <source>
        <dbReference type="Proteomes" id="UP001168972"/>
    </source>
</evidence>
<keyword evidence="10" id="KW-1185">Reference proteome</keyword>
<evidence type="ECO:0000256" key="4">
    <source>
        <dbReference type="ARBA" id="ARBA00022989"/>
    </source>
</evidence>
<feature type="transmembrane region" description="Helical" evidence="8">
    <location>
        <begin position="102"/>
        <end position="120"/>
    </location>
</feature>
<evidence type="ECO:0000313" key="9">
    <source>
        <dbReference type="EMBL" id="KAK0183043.1"/>
    </source>
</evidence>
<dbReference type="GO" id="GO:0030425">
    <property type="term" value="C:dendrite"/>
    <property type="evidence" value="ECO:0007669"/>
    <property type="project" value="TreeGrafter"/>
</dbReference>
<dbReference type="Pfam" id="PF08395">
    <property type="entry name" value="7tm_7"/>
    <property type="match status" value="1"/>
</dbReference>
<reference evidence="9" key="2">
    <citation type="submission" date="2023-03" db="EMBL/GenBank/DDBJ databases">
        <authorList>
            <person name="Inwood S.N."/>
            <person name="Skelly J.G."/>
            <person name="Guhlin J."/>
            <person name="Harrop T.W.R."/>
            <person name="Goldson S.G."/>
            <person name="Dearden P.K."/>
        </authorList>
    </citation>
    <scope>NUCLEOTIDE SEQUENCE</scope>
    <source>
        <strain evidence="9">Lincoln</strain>
        <tissue evidence="9">Whole body</tissue>
    </source>
</reference>
<dbReference type="GO" id="GO:0008049">
    <property type="term" value="P:male courtship behavior"/>
    <property type="evidence" value="ECO:0007669"/>
    <property type="project" value="TreeGrafter"/>
</dbReference>
<dbReference type="GO" id="GO:0005886">
    <property type="term" value="C:plasma membrane"/>
    <property type="evidence" value="ECO:0007669"/>
    <property type="project" value="UniProtKB-SubCell"/>
</dbReference>
<keyword evidence="6" id="KW-0675">Receptor</keyword>
<dbReference type="EMBL" id="JAQQBR010000001">
    <property type="protein sequence ID" value="KAK0183043.1"/>
    <property type="molecule type" value="Genomic_DNA"/>
</dbReference>
<evidence type="ECO:0000256" key="5">
    <source>
        <dbReference type="ARBA" id="ARBA00023136"/>
    </source>
</evidence>
<dbReference type="GO" id="GO:0007635">
    <property type="term" value="P:chemosensory behavior"/>
    <property type="evidence" value="ECO:0007669"/>
    <property type="project" value="TreeGrafter"/>
</dbReference>
<dbReference type="PANTHER" id="PTHR21143">
    <property type="entry name" value="INVERTEBRATE GUSTATORY RECEPTOR"/>
    <property type="match status" value="1"/>
</dbReference>
<dbReference type="GO" id="GO:0043025">
    <property type="term" value="C:neuronal cell body"/>
    <property type="evidence" value="ECO:0007669"/>
    <property type="project" value="TreeGrafter"/>
</dbReference>
<evidence type="ECO:0000256" key="7">
    <source>
        <dbReference type="ARBA" id="ARBA00023224"/>
    </source>
</evidence>
<dbReference type="GO" id="GO:0030424">
    <property type="term" value="C:axon"/>
    <property type="evidence" value="ECO:0007669"/>
    <property type="project" value="TreeGrafter"/>
</dbReference>
<gene>
    <name evidence="9" type="ORF">PV327_001121</name>
</gene>
<dbReference type="Proteomes" id="UP001168972">
    <property type="component" value="Unassembled WGS sequence"/>
</dbReference>
<dbReference type="PANTHER" id="PTHR21143:SF104">
    <property type="entry name" value="GUSTATORY RECEPTOR 8A-RELATED"/>
    <property type="match status" value="1"/>
</dbReference>
<keyword evidence="2" id="KW-1003">Cell membrane</keyword>
<dbReference type="GO" id="GO:0007165">
    <property type="term" value="P:signal transduction"/>
    <property type="evidence" value="ECO:0007669"/>
    <property type="project" value="UniProtKB-KW"/>
</dbReference>
<evidence type="ECO:0000256" key="1">
    <source>
        <dbReference type="ARBA" id="ARBA00004651"/>
    </source>
</evidence>
<evidence type="ECO:0000256" key="3">
    <source>
        <dbReference type="ARBA" id="ARBA00022692"/>
    </source>
</evidence>
<keyword evidence="3 8" id="KW-0812">Transmembrane</keyword>
<name>A0AA39G7X4_MICHY</name>
<accession>A0AA39G7X4</accession>